<dbReference type="SUPFAM" id="SSF52540">
    <property type="entry name" value="P-loop containing nucleoside triphosphate hydrolases"/>
    <property type="match status" value="1"/>
</dbReference>
<gene>
    <name evidence="1" type="ORF">C725_2398</name>
</gene>
<sequence>MKSSRETAALPGTCRAAMLAPEPSESGFASQAPDLPGQPTLTEIFGSAQEGAAIAFTLAQLPRQGSVLWVQDRVSALEAGMPYGPGLASYGLSPDRLVLACGRGAPDVLWALEEGLRCSGLGAVIGEMWGDPRALDFTATKRLLRRAEASGIHAFLIRWNAQAGLSAARRRWRIAALPSPPATFDPKAPGAPLWQADLFRARGRRPGLWHARYDGSAHHIHMAAPPAHRPLDAQAGRGDLPLRGAA</sequence>
<dbReference type="Proteomes" id="UP000011717">
    <property type="component" value="Unassembled WGS sequence"/>
</dbReference>
<organism evidence="1 2">
    <name type="scientific">Pacificimonas flava</name>
    <dbReference type="NCBI Taxonomy" id="1234595"/>
    <lineage>
        <taxon>Bacteria</taxon>
        <taxon>Pseudomonadati</taxon>
        <taxon>Pseudomonadota</taxon>
        <taxon>Alphaproteobacteria</taxon>
        <taxon>Sphingomonadales</taxon>
        <taxon>Sphingosinicellaceae</taxon>
        <taxon>Pacificimonas</taxon>
    </lineage>
</organism>
<keyword evidence="2" id="KW-1185">Reference proteome</keyword>
<protein>
    <recommendedName>
        <fullName evidence="3">Protein ImuA</fullName>
    </recommendedName>
</protein>
<comment type="caution">
    <text evidence="1">The sequence shown here is derived from an EMBL/GenBank/DDBJ whole genome shotgun (WGS) entry which is preliminary data.</text>
</comment>
<name>M2SAJ2_9SPHN</name>
<dbReference type="Gene3D" id="3.40.50.300">
    <property type="entry name" value="P-loop containing nucleotide triphosphate hydrolases"/>
    <property type="match status" value="1"/>
</dbReference>
<proteinExistence type="predicted"/>
<dbReference type="AlphaFoldDB" id="M2SAJ2"/>
<reference evidence="1 2" key="1">
    <citation type="journal article" date="2013" name="Genome Announc.">
        <title>Draft Genome Sequence of Strain JLT2015T, Belonging to the Family Sphingomonadaceae of the Alphaproteobacteria.</title>
        <authorList>
            <person name="Tang K."/>
            <person name="Liu K."/>
            <person name="Li S."/>
            <person name="Jiao N."/>
        </authorList>
    </citation>
    <scope>NUCLEOTIDE SEQUENCE [LARGE SCALE GENOMIC DNA]</scope>
    <source>
        <strain evidence="1 2">JLT2015</strain>
    </source>
</reference>
<evidence type="ECO:0000313" key="2">
    <source>
        <dbReference type="Proteomes" id="UP000011717"/>
    </source>
</evidence>
<evidence type="ECO:0008006" key="3">
    <source>
        <dbReference type="Google" id="ProtNLM"/>
    </source>
</evidence>
<dbReference type="RefSeq" id="WP_008603205.1">
    <property type="nucleotide sequence ID" value="NZ_AMRV01000008.1"/>
</dbReference>
<dbReference type="EMBL" id="AMRV01000008">
    <property type="protein sequence ID" value="EMD82360.1"/>
    <property type="molecule type" value="Genomic_DNA"/>
</dbReference>
<accession>M2SAJ2</accession>
<dbReference type="InterPro" id="IPR027417">
    <property type="entry name" value="P-loop_NTPase"/>
</dbReference>
<evidence type="ECO:0000313" key="1">
    <source>
        <dbReference type="EMBL" id="EMD82360.1"/>
    </source>
</evidence>